<dbReference type="Proteomes" id="UP000028186">
    <property type="component" value="Chromosome I"/>
</dbReference>
<gene>
    <name evidence="2" type="ORF">RG1141_CH24150</name>
</gene>
<evidence type="ECO:0000313" key="2">
    <source>
        <dbReference type="EMBL" id="CDN54753.1"/>
    </source>
</evidence>
<reference evidence="3" key="1">
    <citation type="journal article" date="2014" name="BMC Genomics">
        <title>Genome sequencing of two Neorhizobium galegae strains reveals a noeT gene responsible for the unusual acetylation of the nodulation factors.</title>
        <authorList>
            <person name="Osterman J."/>
            <person name="Marsh J."/>
            <person name="Laine P.K."/>
            <person name="Zeng Z."/>
            <person name="Alatalo E."/>
            <person name="Sullivan J.T."/>
            <person name="Young J.P."/>
            <person name="Thomas-Oates J."/>
            <person name="Paulin L."/>
            <person name="Lindstrom K."/>
        </authorList>
    </citation>
    <scope>NUCLEOTIDE SEQUENCE [LARGE SCALE GENOMIC DNA]</scope>
    <source>
        <strain evidence="3">HAMBI 1141</strain>
    </source>
</reference>
<evidence type="ECO:0000313" key="3">
    <source>
        <dbReference type="Proteomes" id="UP000028186"/>
    </source>
</evidence>
<dbReference type="RefSeq" id="WP_038544064.1">
    <property type="nucleotide sequence ID" value="NZ_HG938355.1"/>
</dbReference>
<protein>
    <recommendedName>
        <fullName evidence="4">Mu-like prophage FluMu N-terminal domain-containing protein</fullName>
    </recommendedName>
</protein>
<dbReference type="AlphaFoldDB" id="A0A068T8G9"/>
<feature type="region of interest" description="Disordered" evidence="1">
    <location>
        <begin position="76"/>
        <end position="96"/>
    </location>
</feature>
<sequence length="96" mass="10470">MPPRTKATAKPIDEEDFSKMIAARQVLIVSAPAGPRRRANLAFGPEPRELTEEDLGPDPEAIINALRADPMLKIDGRREEIELPDEPQAGEGAGQE</sequence>
<dbReference type="EMBL" id="HG938355">
    <property type="protein sequence ID" value="CDN54753.1"/>
    <property type="molecule type" value="Genomic_DNA"/>
</dbReference>
<accession>A0A068T8G9</accession>
<feature type="region of interest" description="Disordered" evidence="1">
    <location>
        <begin position="34"/>
        <end position="58"/>
    </location>
</feature>
<name>A0A068T8G9_NEOGA</name>
<dbReference type="HOGENOM" id="CLU_2356838_0_0_5"/>
<dbReference type="PATRIC" id="fig|1028801.3.peg.2453"/>
<evidence type="ECO:0000256" key="1">
    <source>
        <dbReference type="SAM" id="MobiDB-lite"/>
    </source>
</evidence>
<evidence type="ECO:0008006" key="4">
    <source>
        <dbReference type="Google" id="ProtNLM"/>
    </source>
</evidence>
<dbReference type="KEGG" id="ngl:RG1141_CH24150"/>
<organism evidence="2 3">
    <name type="scientific">Neorhizobium galegae bv. officinalis bv. officinalis str. HAMBI 1141</name>
    <dbReference type="NCBI Taxonomy" id="1028801"/>
    <lineage>
        <taxon>Bacteria</taxon>
        <taxon>Pseudomonadati</taxon>
        <taxon>Pseudomonadota</taxon>
        <taxon>Alphaproteobacteria</taxon>
        <taxon>Hyphomicrobiales</taxon>
        <taxon>Rhizobiaceae</taxon>
        <taxon>Rhizobium/Agrobacterium group</taxon>
        <taxon>Neorhizobium</taxon>
    </lineage>
</organism>
<proteinExistence type="predicted"/>